<keyword evidence="2" id="KW-0408">Iron</keyword>
<dbReference type="SUPFAM" id="SSF51197">
    <property type="entry name" value="Clavaminate synthase-like"/>
    <property type="match status" value="1"/>
</dbReference>
<protein>
    <recommendedName>
        <fullName evidence="3">Fe2OG dioxygenase domain-containing protein</fullName>
    </recommendedName>
</protein>
<dbReference type="AlphaFoldDB" id="A0AAV7GZZ8"/>
<dbReference type="GO" id="GO:0006402">
    <property type="term" value="P:mRNA catabolic process"/>
    <property type="evidence" value="ECO:0007669"/>
    <property type="project" value="InterPro"/>
</dbReference>
<keyword evidence="2" id="KW-0560">Oxidoreductase</keyword>
<dbReference type="GO" id="GO:0016491">
    <property type="term" value="F:oxidoreductase activity"/>
    <property type="evidence" value="ECO:0007669"/>
    <property type="project" value="UniProtKB-KW"/>
</dbReference>
<dbReference type="GO" id="GO:0046872">
    <property type="term" value="F:metal ion binding"/>
    <property type="evidence" value="ECO:0007669"/>
    <property type="project" value="UniProtKB-KW"/>
</dbReference>
<reference evidence="4 5" key="1">
    <citation type="journal article" date="2021" name="Hortic Res">
        <title>Chromosome-scale assembly of the Dendrobium chrysotoxum genome enhances the understanding of orchid evolution.</title>
        <authorList>
            <person name="Zhang Y."/>
            <person name="Zhang G.Q."/>
            <person name="Zhang D."/>
            <person name="Liu X.D."/>
            <person name="Xu X.Y."/>
            <person name="Sun W.H."/>
            <person name="Yu X."/>
            <person name="Zhu X."/>
            <person name="Wang Z.W."/>
            <person name="Zhao X."/>
            <person name="Zhong W.Y."/>
            <person name="Chen H."/>
            <person name="Yin W.L."/>
            <person name="Huang T."/>
            <person name="Niu S.C."/>
            <person name="Liu Z.J."/>
        </authorList>
    </citation>
    <scope>NUCLEOTIDE SEQUENCE [LARGE SCALE GENOMIC DNA]</scope>
    <source>
        <strain evidence="4">Lindl</strain>
    </source>
</reference>
<keyword evidence="5" id="KW-1185">Reference proteome</keyword>
<dbReference type="PROSITE" id="PS51471">
    <property type="entry name" value="FE2OG_OXY"/>
    <property type="match status" value="1"/>
</dbReference>
<comment type="similarity">
    <text evidence="2">Belongs to the iron/ascorbate-dependent oxidoreductase family.</text>
</comment>
<accession>A0AAV7GZZ8</accession>
<name>A0AAV7GZZ8_DENCH</name>
<dbReference type="PANTHER" id="PTHR31447:SF1">
    <property type="entry name" value="OS06G0138200 PROTEIN"/>
    <property type="match status" value="1"/>
</dbReference>
<dbReference type="GO" id="GO:0003729">
    <property type="term" value="F:mRNA binding"/>
    <property type="evidence" value="ECO:0007669"/>
    <property type="project" value="InterPro"/>
</dbReference>
<evidence type="ECO:0000256" key="2">
    <source>
        <dbReference type="RuleBase" id="RU003682"/>
    </source>
</evidence>
<comment type="similarity">
    <text evidence="1">Belongs to the alkB family.</text>
</comment>
<evidence type="ECO:0000256" key="1">
    <source>
        <dbReference type="ARBA" id="ARBA00007879"/>
    </source>
</evidence>
<dbReference type="InterPro" id="IPR005123">
    <property type="entry name" value="Oxoglu/Fe-dep_dioxygenase_dom"/>
</dbReference>
<evidence type="ECO:0000313" key="5">
    <source>
        <dbReference type="Proteomes" id="UP000775213"/>
    </source>
</evidence>
<dbReference type="InterPro" id="IPR037151">
    <property type="entry name" value="AlkB-like_sf"/>
</dbReference>
<comment type="caution">
    <text evidence="4">The sequence shown here is derived from an EMBL/GenBank/DDBJ whole genome shotgun (WGS) entry which is preliminary data.</text>
</comment>
<proteinExistence type="inferred from homology"/>
<keyword evidence="2" id="KW-0479">Metal-binding</keyword>
<dbReference type="Proteomes" id="UP000775213">
    <property type="component" value="Unassembled WGS sequence"/>
</dbReference>
<organism evidence="4 5">
    <name type="scientific">Dendrobium chrysotoxum</name>
    <name type="common">Orchid</name>
    <dbReference type="NCBI Taxonomy" id="161865"/>
    <lineage>
        <taxon>Eukaryota</taxon>
        <taxon>Viridiplantae</taxon>
        <taxon>Streptophyta</taxon>
        <taxon>Embryophyta</taxon>
        <taxon>Tracheophyta</taxon>
        <taxon>Spermatophyta</taxon>
        <taxon>Magnoliopsida</taxon>
        <taxon>Liliopsida</taxon>
        <taxon>Asparagales</taxon>
        <taxon>Orchidaceae</taxon>
        <taxon>Epidendroideae</taxon>
        <taxon>Malaxideae</taxon>
        <taxon>Dendrobiinae</taxon>
        <taxon>Dendrobium</taxon>
    </lineage>
</organism>
<sequence>MLVAEVEREFASLKIHSKMSSTERYDYISWVDLFKKQEIEKKRKKNTQDFVMEEKVESNPKKAKLYMEKTKQRVFISFSMKKDYACLERINRRLVNILDGLELHIGIFNSMEQKKNYGSIHTLNKKKDVWQRICDNTIRICIINIYEPGDCIPPHIDNYNFVRPFSTMSFLSECNIIFGHKLKSVKPGEFIGSALIPLLVGYVLVLNGNRVDLAKHCIPTVSCKRISITFRKMDKAKRPHNFKLDSDLQNIKSSDLSDSSESYHTYKRKHL</sequence>
<dbReference type="PANTHER" id="PTHR31447">
    <property type="entry name" value="HYDROXYPROLINE-RICH GLYCOPROTEIN FAMILY PROTEIN-RELATED"/>
    <property type="match status" value="1"/>
</dbReference>
<dbReference type="Gene3D" id="2.60.120.590">
    <property type="entry name" value="Alpha-ketoglutarate-dependent dioxygenase AlkB-like"/>
    <property type="match status" value="1"/>
</dbReference>
<evidence type="ECO:0000313" key="4">
    <source>
        <dbReference type="EMBL" id="KAH0461647.1"/>
    </source>
</evidence>
<dbReference type="InterPro" id="IPR044842">
    <property type="entry name" value="ALKBH9B/ALKBH10B-like"/>
</dbReference>
<dbReference type="EMBL" id="JAGFBR010000009">
    <property type="protein sequence ID" value="KAH0461647.1"/>
    <property type="molecule type" value="Genomic_DNA"/>
</dbReference>
<feature type="domain" description="Fe2OG dioxygenase" evidence="3">
    <location>
        <begin position="137"/>
        <end position="234"/>
    </location>
</feature>
<dbReference type="GO" id="GO:0032451">
    <property type="term" value="F:demethylase activity"/>
    <property type="evidence" value="ECO:0007669"/>
    <property type="project" value="InterPro"/>
</dbReference>
<gene>
    <name evidence="4" type="ORF">IEQ34_009222</name>
</gene>
<evidence type="ECO:0000259" key="3">
    <source>
        <dbReference type="PROSITE" id="PS51471"/>
    </source>
</evidence>